<sequence>MVGGGSFYSQLFYFHFQLLTSQMESNLFESGEEEEKKKELEIKKNIKGLSTKTLIVIGWLEGGCENCRGNYRRNVDRPLPFPNTHSSELCFSSTFL</sequence>
<keyword evidence="2" id="KW-1185">Reference proteome</keyword>
<name>A0AAV4V835_CAEEX</name>
<reference evidence="1 2" key="1">
    <citation type="submission" date="2021-06" db="EMBL/GenBank/DDBJ databases">
        <title>Caerostris extrusa draft genome.</title>
        <authorList>
            <person name="Kono N."/>
            <person name="Arakawa K."/>
        </authorList>
    </citation>
    <scope>NUCLEOTIDE SEQUENCE [LARGE SCALE GENOMIC DNA]</scope>
</reference>
<evidence type="ECO:0000313" key="2">
    <source>
        <dbReference type="Proteomes" id="UP001054945"/>
    </source>
</evidence>
<comment type="caution">
    <text evidence="1">The sequence shown here is derived from an EMBL/GenBank/DDBJ whole genome shotgun (WGS) entry which is preliminary data.</text>
</comment>
<organism evidence="1 2">
    <name type="scientific">Caerostris extrusa</name>
    <name type="common">Bark spider</name>
    <name type="synonym">Caerostris bankana</name>
    <dbReference type="NCBI Taxonomy" id="172846"/>
    <lineage>
        <taxon>Eukaryota</taxon>
        <taxon>Metazoa</taxon>
        <taxon>Ecdysozoa</taxon>
        <taxon>Arthropoda</taxon>
        <taxon>Chelicerata</taxon>
        <taxon>Arachnida</taxon>
        <taxon>Araneae</taxon>
        <taxon>Araneomorphae</taxon>
        <taxon>Entelegynae</taxon>
        <taxon>Araneoidea</taxon>
        <taxon>Araneidae</taxon>
        <taxon>Caerostris</taxon>
    </lineage>
</organism>
<dbReference type="Proteomes" id="UP001054945">
    <property type="component" value="Unassembled WGS sequence"/>
</dbReference>
<dbReference type="AlphaFoldDB" id="A0AAV4V835"/>
<evidence type="ECO:0000313" key="1">
    <source>
        <dbReference type="EMBL" id="GIY66400.1"/>
    </source>
</evidence>
<gene>
    <name evidence="1" type="ORF">CEXT_791731</name>
</gene>
<proteinExistence type="predicted"/>
<protein>
    <submittedName>
        <fullName evidence="1">Uncharacterized protein</fullName>
    </submittedName>
</protein>
<accession>A0AAV4V835</accession>
<dbReference type="EMBL" id="BPLR01014113">
    <property type="protein sequence ID" value="GIY66400.1"/>
    <property type="molecule type" value="Genomic_DNA"/>
</dbReference>